<gene>
    <name evidence="1" type="ORF">K040078D81_35290</name>
</gene>
<name>A0ABQ0BD75_9FIRM</name>
<evidence type="ECO:0000313" key="2">
    <source>
        <dbReference type="Proteomes" id="UP001600943"/>
    </source>
</evidence>
<organism evidence="1 2">
    <name type="scientific">Blautia hominis</name>
    <dbReference type="NCBI Taxonomy" id="2025493"/>
    <lineage>
        <taxon>Bacteria</taxon>
        <taxon>Bacillati</taxon>
        <taxon>Bacillota</taxon>
        <taxon>Clostridia</taxon>
        <taxon>Lachnospirales</taxon>
        <taxon>Lachnospiraceae</taxon>
        <taxon>Blautia</taxon>
    </lineage>
</organism>
<proteinExistence type="predicted"/>
<sequence length="81" mass="9155">MIINYKYLLFCVCNIILTLKRKSYILKSGSKSKSGNHQGVAFVPVRSIQDMGNIIMDDKDAKGEIRTDETTKMEHQITTCA</sequence>
<reference evidence="1 2" key="1">
    <citation type="submission" date="2024-04" db="EMBL/GenBank/DDBJ databases">
        <title>Defined microbial consortia suppress multidrug-resistant proinflammatory Enterobacteriaceae via ecological control.</title>
        <authorList>
            <person name="Furuichi M."/>
            <person name="Kawaguchi T."/>
            <person name="Pust M."/>
            <person name="Yasuma K."/>
            <person name="Plichta D."/>
            <person name="Hasegawa N."/>
            <person name="Ohya T."/>
            <person name="Bhattarai S."/>
            <person name="Sasajima S."/>
            <person name="Aoto Y."/>
            <person name="Tuganbaev T."/>
            <person name="Yaginuma M."/>
            <person name="Ueda M."/>
            <person name="Okahashi N."/>
            <person name="Amafuji K."/>
            <person name="Kiridooshi Y."/>
            <person name="Sugita K."/>
            <person name="Strazar M."/>
            <person name="Skelly A."/>
            <person name="Suda W."/>
            <person name="Hattori M."/>
            <person name="Nakamoto N."/>
            <person name="Caballero S."/>
            <person name="Norman J."/>
            <person name="Olle B."/>
            <person name="Tanoue T."/>
            <person name="Arita M."/>
            <person name="Bucci V."/>
            <person name="Atarashi K."/>
            <person name="Xavier R."/>
            <person name="Honda K."/>
        </authorList>
    </citation>
    <scope>NUCLEOTIDE SEQUENCE [LARGE SCALE GENOMIC DNA]</scope>
    <source>
        <strain evidence="2">k04-0078-D8-1</strain>
    </source>
</reference>
<evidence type="ECO:0000313" key="1">
    <source>
        <dbReference type="EMBL" id="GAA6409412.1"/>
    </source>
</evidence>
<dbReference type="EMBL" id="BAABYW010000001">
    <property type="protein sequence ID" value="GAA6409412.1"/>
    <property type="molecule type" value="Genomic_DNA"/>
</dbReference>
<comment type="caution">
    <text evidence="1">The sequence shown here is derived from an EMBL/GenBank/DDBJ whole genome shotgun (WGS) entry which is preliminary data.</text>
</comment>
<accession>A0ABQ0BD75</accession>
<keyword evidence="2" id="KW-1185">Reference proteome</keyword>
<protein>
    <submittedName>
        <fullName evidence="1">Uncharacterized protein</fullName>
    </submittedName>
</protein>
<dbReference type="Proteomes" id="UP001600943">
    <property type="component" value="Unassembled WGS sequence"/>
</dbReference>